<name>A0A938YFK0_9ACTN</name>
<dbReference type="RefSeq" id="WP_205261607.1">
    <property type="nucleotide sequence ID" value="NZ_JAERWK010000020.1"/>
</dbReference>
<dbReference type="EMBL" id="JAERWK010000020">
    <property type="protein sequence ID" value="MBM9468658.1"/>
    <property type="molecule type" value="Genomic_DNA"/>
</dbReference>
<proteinExistence type="predicted"/>
<comment type="caution">
    <text evidence="1">The sequence shown here is derived from an EMBL/GenBank/DDBJ whole genome shotgun (WGS) entry which is preliminary data.</text>
</comment>
<accession>A0A938YFK0</accession>
<evidence type="ECO:0000313" key="2">
    <source>
        <dbReference type="Proteomes" id="UP000663792"/>
    </source>
</evidence>
<dbReference type="SUPFAM" id="SSF53300">
    <property type="entry name" value="vWA-like"/>
    <property type="match status" value="1"/>
</dbReference>
<dbReference type="AlphaFoldDB" id="A0A938YFK0"/>
<sequence>MTDPTLTDITMLLDRSGSMQSIKDDTVGGFAAFIERQRTQPGTCRVTLAQFDDWYDVVYTARDVADVPPMDLVPRGSTVLLDAIGRVVAETGERMSATPEAERPGAVIVGIMTDGMENASRECTADVIRTVITRQEEQDGRTFLYLGADQDAITVGGRMELPADRSMTYSPGRAAAAWAARSAASFTEGPAP</sequence>
<organism evidence="1 2">
    <name type="scientific">Nakamurella leprariae</name>
    <dbReference type="NCBI Taxonomy" id="2803911"/>
    <lineage>
        <taxon>Bacteria</taxon>
        <taxon>Bacillati</taxon>
        <taxon>Actinomycetota</taxon>
        <taxon>Actinomycetes</taxon>
        <taxon>Nakamurellales</taxon>
        <taxon>Nakamurellaceae</taxon>
        <taxon>Nakamurella</taxon>
    </lineage>
</organism>
<keyword evidence="2" id="KW-1185">Reference proteome</keyword>
<protein>
    <submittedName>
        <fullName evidence="1">VWA domain-containing protein</fullName>
    </submittedName>
</protein>
<gene>
    <name evidence="1" type="ORF">JL106_15350</name>
</gene>
<dbReference type="InterPro" id="IPR036465">
    <property type="entry name" value="vWFA_dom_sf"/>
</dbReference>
<dbReference type="Proteomes" id="UP000663792">
    <property type="component" value="Unassembled WGS sequence"/>
</dbReference>
<reference evidence="1" key="1">
    <citation type="submission" date="2021-01" db="EMBL/GenBank/DDBJ databases">
        <title>YIM 132084 draft genome.</title>
        <authorList>
            <person name="An D."/>
        </authorList>
    </citation>
    <scope>NUCLEOTIDE SEQUENCE</scope>
    <source>
        <strain evidence="1">YIM 132084</strain>
    </source>
</reference>
<dbReference type="Gene3D" id="3.40.50.410">
    <property type="entry name" value="von Willebrand factor, type A domain"/>
    <property type="match status" value="1"/>
</dbReference>
<dbReference type="CDD" id="cd00198">
    <property type="entry name" value="vWFA"/>
    <property type="match status" value="1"/>
</dbReference>
<evidence type="ECO:0000313" key="1">
    <source>
        <dbReference type="EMBL" id="MBM9468658.1"/>
    </source>
</evidence>